<dbReference type="EMBL" id="JANJQO010000182">
    <property type="protein sequence ID" value="KAJ2980657.1"/>
    <property type="molecule type" value="Genomic_DNA"/>
</dbReference>
<sequence length="347" mass="39794">MSANTQSLQKDTMGEELAKAISTLMSVWHPSPDSNVDGSSAEITSVCQPDSPATKDNLLDEVKNIYASVARRQKPQGGLMNKIHLIHERVNTQENLCMDFHDFFLPNQILTKQMCKDRLEAQKDLIQAYLAYFLACQHPLTTEDIAALPQGYGMEQRLLQYGIHGLLELMRNQSELAEDKLHFLDIAQATMTFLYQMVSQFEVTWMECLGELAGQRSAIMKKDEYCDEWTDEARLWYNKLLNKTPSVGRLYCCLATISRYDAMQQLFYFHLSLHVTDPFAVPVHMWESLFARAEHEDLHPSDAAFISIYHILFYKGSIDRLSSSTSMFLDSVEKRVAEMGEDWRHIG</sequence>
<keyword evidence="2" id="KW-1185">Reference proteome</keyword>
<protein>
    <submittedName>
        <fullName evidence="1">Uncharacterized protein</fullName>
    </submittedName>
</protein>
<accession>A0ACC1NP23</accession>
<reference evidence="1" key="1">
    <citation type="submission" date="2022-08" db="EMBL/GenBank/DDBJ databases">
        <title>Genome Sequence of Lecanicillium fungicola.</title>
        <authorList>
            <person name="Buettner E."/>
        </authorList>
    </citation>
    <scope>NUCLEOTIDE SEQUENCE</scope>
    <source>
        <strain evidence="1">Babe33</strain>
    </source>
</reference>
<comment type="caution">
    <text evidence="1">The sequence shown here is derived from an EMBL/GenBank/DDBJ whole genome shotgun (WGS) entry which is preliminary data.</text>
</comment>
<organism evidence="1 2">
    <name type="scientific">Zarea fungicola</name>
    <dbReference type="NCBI Taxonomy" id="93591"/>
    <lineage>
        <taxon>Eukaryota</taxon>
        <taxon>Fungi</taxon>
        <taxon>Dikarya</taxon>
        <taxon>Ascomycota</taxon>
        <taxon>Pezizomycotina</taxon>
        <taxon>Sordariomycetes</taxon>
        <taxon>Hypocreomycetidae</taxon>
        <taxon>Hypocreales</taxon>
        <taxon>Cordycipitaceae</taxon>
        <taxon>Zarea</taxon>
    </lineage>
</organism>
<name>A0ACC1NP23_9HYPO</name>
<gene>
    <name evidence="1" type="ORF">NQ176_g2506</name>
</gene>
<proteinExistence type="predicted"/>
<dbReference type="Proteomes" id="UP001143910">
    <property type="component" value="Unassembled WGS sequence"/>
</dbReference>
<evidence type="ECO:0000313" key="1">
    <source>
        <dbReference type="EMBL" id="KAJ2980657.1"/>
    </source>
</evidence>
<evidence type="ECO:0000313" key="2">
    <source>
        <dbReference type="Proteomes" id="UP001143910"/>
    </source>
</evidence>